<dbReference type="Proteomes" id="UP000216225">
    <property type="component" value="Unassembled WGS sequence"/>
</dbReference>
<organism evidence="1 2">
    <name type="scientific">Alicycliphilus denitrificans</name>
    <dbReference type="NCBI Taxonomy" id="179636"/>
    <lineage>
        <taxon>Bacteria</taxon>
        <taxon>Pseudomonadati</taxon>
        <taxon>Pseudomonadota</taxon>
        <taxon>Betaproteobacteria</taxon>
        <taxon>Burkholderiales</taxon>
        <taxon>Comamonadaceae</taxon>
        <taxon>Alicycliphilus</taxon>
    </lineage>
</organism>
<comment type="caution">
    <text evidence="1">The sequence shown here is derived from an EMBL/GenBank/DDBJ whole genome shotgun (WGS) entry which is preliminary data.</text>
</comment>
<dbReference type="RefSeq" id="WP_094438198.1">
    <property type="nucleotide sequence ID" value="NZ_NKDB02000002.1"/>
</dbReference>
<evidence type="ECO:0000313" key="1">
    <source>
        <dbReference type="EMBL" id="RKJ96636.1"/>
    </source>
</evidence>
<protein>
    <submittedName>
        <fullName evidence="1">Uncharacterized protein</fullName>
    </submittedName>
</protein>
<dbReference type="AlphaFoldDB" id="A0A3R7EDY8"/>
<accession>A0A3R7EDY8</accession>
<evidence type="ECO:0000313" key="2">
    <source>
        <dbReference type="Proteomes" id="UP000216225"/>
    </source>
</evidence>
<name>A0A3R7EDY8_9BURK</name>
<dbReference type="EMBL" id="NKDB02000002">
    <property type="protein sequence ID" value="RKJ96636.1"/>
    <property type="molecule type" value="Genomic_DNA"/>
</dbReference>
<gene>
    <name evidence="1" type="ORF">CE154_011475</name>
</gene>
<reference evidence="1 2" key="1">
    <citation type="submission" date="2018-09" db="EMBL/GenBank/DDBJ databases">
        <title>Genome comparison of Alicycliphilus sp. BQ1, a polyurethanolytic bacterium, with its closest phylogenetic relatives Alicycliphilus denitrificans BC and K601, unable to attack polyurethane.</title>
        <authorList>
            <person name="Loza-Tavera H."/>
            <person name="Lozano L."/>
            <person name="Cevallos M."/>
            <person name="Maya-Lucas O."/>
            <person name="Garcia-Mena J."/>
            <person name="Hernandez J."/>
        </authorList>
    </citation>
    <scope>NUCLEOTIDE SEQUENCE [LARGE SCALE GENOMIC DNA]</scope>
    <source>
        <strain evidence="1 2">BQ1</strain>
    </source>
</reference>
<sequence length="102" mass="10769">MRLPTDNYRLGADLPGLLKALAQLLPRIATQVNNVSEGRIVGSHNAVTQPPAQGLYQAGDYIRNGAPQVLGSPGSQYVVKGWICIADGEPGTWVQDRGATGT</sequence>
<proteinExistence type="predicted"/>